<evidence type="ECO:0000313" key="1">
    <source>
        <dbReference type="EMBL" id="GFU36213.1"/>
    </source>
</evidence>
<reference evidence="1" key="1">
    <citation type="submission" date="2020-08" db="EMBL/GenBank/DDBJ databases">
        <title>Multicomponent nature underlies the extraordinary mechanical properties of spider dragline silk.</title>
        <authorList>
            <person name="Kono N."/>
            <person name="Nakamura H."/>
            <person name="Mori M."/>
            <person name="Yoshida Y."/>
            <person name="Ohtoshi R."/>
            <person name="Malay A.D."/>
            <person name="Moran D.A.P."/>
            <person name="Tomita M."/>
            <person name="Numata K."/>
            <person name="Arakawa K."/>
        </authorList>
    </citation>
    <scope>NUCLEOTIDE SEQUENCE</scope>
</reference>
<name>A0A8X6QRZ0_NEPPI</name>
<dbReference type="EMBL" id="BMAW01083914">
    <property type="protein sequence ID" value="GFU36213.1"/>
    <property type="molecule type" value="Genomic_DNA"/>
</dbReference>
<proteinExistence type="predicted"/>
<organism evidence="1 2">
    <name type="scientific">Nephila pilipes</name>
    <name type="common">Giant wood spider</name>
    <name type="synonym">Nephila maculata</name>
    <dbReference type="NCBI Taxonomy" id="299642"/>
    <lineage>
        <taxon>Eukaryota</taxon>
        <taxon>Metazoa</taxon>
        <taxon>Ecdysozoa</taxon>
        <taxon>Arthropoda</taxon>
        <taxon>Chelicerata</taxon>
        <taxon>Arachnida</taxon>
        <taxon>Araneae</taxon>
        <taxon>Araneomorphae</taxon>
        <taxon>Entelegynae</taxon>
        <taxon>Araneoidea</taxon>
        <taxon>Nephilidae</taxon>
        <taxon>Nephila</taxon>
    </lineage>
</organism>
<dbReference type="Gene3D" id="3.40.50.300">
    <property type="entry name" value="P-loop containing nucleotide triphosphate hydrolases"/>
    <property type="match status" value="1"/>
</dbReference>
<keyword evidence="2" id="KW-1185">Reference proteome</keyword>
<dbReference type="SUPFAM" id="SSF52540">
    <property type="entry name" value="P-loop containing nucleoside triphosphate hydrolases"/>
    <property type="match status" value="1"/>
</dbReference>
<dbReference type="Pfam" id="PF00071">
    <property type="entry name" value="Ras"/>
    <property type="match status" value="1"/>
</dbReference>
<evidence type="ECO:0000313" key="2">
    <source>
        <dbReference type="Proteomes" id="UP000887013"/>
    </source>
</evidence>
<dbReference type="GO" id="GO:0005525">
    <property type="term" value="F:GTP binding"/>
    <property type="evidence" value="ECO:0007669"/>
    <property type="project" value="InterPro"/>
</dbReference>
<accession>A0A8X6QRZ0</accession>
<sequence>MNCCKTSRDARLTAKRETEKLLLRTIDRLNMEMNEKLICLYGTDVQFGFLLYIKGLCYSVDSDILKIKCENFSNFYNCDVDGQQLYEKLLYFTMLLGNRTNNEMSRPKETFKFSVPYRDEKVFPNLHIAIRILLTIAVSIVNKHEKTSIDKFDKQIVLRNINIKLELWDTAGHERFKAVYKGNNTSGPRHVDWQSCVSKMSDLS</sequence>
<dbReference type="InterPro" id="IPR027417">
    <property type="entry name" value="P-loop_NTPase"/>
</dbReference>
<gene>
    <name evidence="1" type="primary">AVEN_247484_1</name>
    <name evidence="1" type="ORF">NPIL_283431</name>
</gene>
<comment type="caution">
    <text evidence="1">The sequence shown here is derived from an EMBL/GenBank/DDBJ whole genome shotgun (WGS) entry which is preliminary data.</text>
</comment>
<protein>
    <submittedName>
        <fullName evidence="1">Dimer_Tnp_hAT domain-containing protein</fullName>
    </submittedName>
</protein>
<dbReference type="Proteomes" id="UP000887013">
    <property type="component" value="Unassembled WGS sequence"/>
</dbReference>
<dbReference type="OrthoDB" id="6437574at2759"/>
<dbReference type="InterPro" id="IPR001806">
    <property type="entry name" value="Small_GTPase"/>
</dbReference>
<dbReference type="AlphaFoldDB" id="A0A8X6QRZ0"/>
<dbReference type="GO" id="GO:0003924">
    <property type="term" value="F:GTPase activity"/>
    <property type="evidence" value="ECO:0007669"/>
    <property type="project" value="InterPro"/>
</dbReference>